<evidence type="ECO:0000313" key="3">
    <source>
        <dbReference type="EMBL" id="KAA6120880.1"/>
    </source>
</evidence>
<sequence>MDIMRFSLLRPQHKYGRLAAAAIAAFFPAWLGAATKTTTFQVRLTLANDCAISASDLDFGSQGVLGANIDQTTTVSVTCTTGAPYNVGLDAGTAAGSTIANRRLAGPAASSVGYQLYRDAARTQIWGNTPGTDTVAGTGNGAAQILTVYGRVPPQATPAAGAYTSTITATINF</sequence>
<dbReference type="SMART" id="SM00972">
    <property type="entry name" value="SCPU"/>
    <property type="match status" value="1"/>
</dbReference>
<dbReference type="PANTHER" id="PTHR37089">
    <property type="entry name" value="PROTEIN U-RELATED"/>
    <property type="match status" value="1"/>
</dbReference>
<proteinExistence type="predicted"/>
<organism evidence="3 4">
    <name type="scientific">Cupriavidus cauae</name>
    <dbReference type="NCBI Taxonomy" id="2608999"/>
    <lineage>
        <taxon>Bacteria</taxon>
        <taxon>Pseudomonadati</taxon>
        <taxon>Pseudomonadota</taxon>
        <taxon>Betaproteobacteria</taxon>
        <taxon>Burkholderiales</taxon>
        <taxon>Burkholderiaceae</taxon>
        <taxon>Cupriavidus</taxon>
    </lineage>
</organism>
<feature type="signal peptide" evidence="1">
    <location>
        <begin position="1"/>
        <end position="33"/>
    </location>
</feature>
<name>A0A5M8AGF9_9BURK</name>
<dbReference type="AlphaFoldDB" id="A0A5M8AGF9"/>
<gene>
    <name evidence="3" type="ORF">F1599_17130</name>
</gene>
<dbReference type="PANTHER" id="PTHR37089:SF4">
    <property type="entry name" value="EXPORTED PROTEIN"/>
    <property type="match status" value="1"/>
</dbReference>
<dbReference type="InterPro" id="IPR053167">
    <property type="entry name" value="Spore_coat_component"/>
</dbReference>
<protein>
    <submittedName>
        <fullName evidence="3">Spore coat U domain-containing protein</fullName>
    </submittedName>
</protein>
<feature type="domain" description="Spore coat protein U/FanG" evidence="2">
    <location>
        <begin position="37"/>
        <end position="170"/>
    </location>
</feature>
<comment type="caution">
    <text evidence="3">The sequence shown here is derived from an EMBL/GenBank/DDBJ whole genome shotgun (WGS) entry which is preliminary data.</text>
</comment>
<evidence type="ECO:0000256" key="1">
    <source>
        <dbReference type="SAM" id="SignalP"/>
    </source>
</evidence>
<accession>A0A5M8AGF9</accession>
<dbReference type="Proteomes" id="UP000324324">
    <property type="component" value="Unassembled WGS sequence"/>
</dbReference>
<evidence type="ECO:0000259" key="2">
    <source>
        <dbReference type="Pfam" id="PF05229"/>
    </source>
</evidence>
<keyword evidence="4" id="KW-1185">Reference proteome</keyword>
<keyword evidence="1" id="KW-0732">Signal</keyword>
<feature type="chain" id="PRO_5024289988" evidence="1">
    <location>
        <begin position="34"/>
        <end position="173"/>
    </location>
</feature>
<dbReference type="InterPro" id="IPR007893">
    <property type="entry name" value="Spore_coat_U/FanG"/>
</dbReference>
<dbReference type="EMBL" id="VWRN01000045">
    <property type="protein sequence ID" value="KAA6120880.1"/>
    <property type="molecule type" value="Genomic_DNA"/>
</dbReference>
<evidence type="ECO:0000313" key="4">
    <source>
        <dbReference type="Proteomes" id="UP000324324"/>
    </source>
</evidence>
<reference evidence="3 4" key="1">
    <citation type="submission" date="2019-09" db="EMBL/GenBank/DDBJ databases">
        <title>Isolation of a novel species in the genus Cupriavidus from patients with sepsis using whole genome sequencing.</title>
        <authorList>
            <person name="Kweon O.J."/>
            <person name="Lee M.-K."/>
        </authorList>
    </citation>
    <scope>NUCLEOTIDE SEQUENCE [LARGE SCALE GENOMIC DNA]</scope>
    <source>
        <strain evidence="3 4">MKL-01</strain>
    </source>
</reference>
<dbReference type="Pfam" id="PF05229">
    <property type="entry name" value="SCPU"/>
    <property type="match status" value="1"/>
</dbReference>